<dbReference type="Proteomes" id="UP000682782">
    <property type="component" value="Chromosome"/>
</dbReference>
<accession>A0AC61MXE1</accession>
<organism evidence="1 2">
    <name type="scientific">Aristaeella hokkaidonensis</name>
    <dbReference type="NCBI Taxonomy" id="3046382"/>
    <lineage>
        <taxon>Bacteria</taxon>
        <taxon>Bacillati</taxon>
        <taxon>Bacillota</taxon>
        <taxon>Clostridia</taxon>
        <taxon>Eubacteriales</taxon>
        <taxon>Aristaeellaceae</taxon>
        <taxon>Aristaeella</taxon>
    </lineage>
</organism>
<keyword evidence="2" id="KW-1185">Reference proteome</keyword>
<protein>
    <submittedName>
        <fullName evidence="1">Uncharacterized protein</fullName>
    </submittedName>
</protein>
<sequence>MDQQDLKLLTDWFDQNQDHKLNFIEKEAIKLAVKKASTVGDLLKTALDLLKK</sequence>
<name>A0AC61MXE1_9FIRM</name>
<evidence type="ECO:0000313" key="1">
    <source>
        <dbReference type="EMBL" id="QUC67599.1"/>
    </source>
</evidence>
<dbReference type="EMBL" id="CP068393">
    <property type="protein sequence ID" value="QUC67599.1"/>
    <property type="molecule type" value="Genomic_DNA"/>
</dbReference>
<reference evidence="1" key="1">
    <citation type="submission" date="2021-01" db="EMBL/GenBank/DDBJ databases">
        <title>Complete genome sequence of Clostridiales bacterium R-7.</title>
        <authorList>
            <person name="Mahoney-Kurpe S.C."/>
            <person name="Palevich N."/>
            <person name="Koike S."/>
            <person name="Moon C.D."/>
            <person name="Attwood G.T."/>
        </authorList>
    </citation>
    <scope>NUCLEOTIDE SEQUENCE</scope>
    <source>
        <strain evidence="1">R-7</strain>
    </source>
</reference>
<gene>
    <name evidence="1" type="ORF">JYE49_02545</name>
</gene>
<proteinExistence type="predicted"/>
<evidence type="ECO:0000313" key="2">
    <source>
        <dbReference type="Proteomes" id="UP000682782"/>
    </source>
</evidence>